<evidence type="ECO:0000313" key="2">
    <source>
        <dbReference type="EMBL" id="MBC3910703.1"/>
    </source>
</evidence>
<dbReference type="Proteomes" id="UP000646911">
    <property type="component" value="Unassembled WGS sequence"/>
</dbReference>
<sequence>MSTFLPSKELAELTGKKWKSQQILALQKMGIRFFINACGRPVVPMSAIDGKKEEIKKPTWQPPD</sequence>
<feature type="domain" description="DUF4224" evidence="1">
    <location>
        <begin position="4"/>
        <end position="47"/>
    </location>
</feature>
<dbReference type="RefSeq" id="WP_186956275.1">
    <property type="nucleotide sequence ID" value="NZ_JACOFX010000018.1"/>
</dbReference>
<protein>
    <submittedName>
        <fullName evidence="2">DUF4224 domain-containing protein</fullName>
    </submittedName>
</protein>
<comment type="caution">
    <text evidence="2">The sequence shown here is derived from an EMBL/GenBank/DDBJ whole genome shotgun (WGS) entry which is preliminary data.</text>
</comment>
<dbReference type="Pfam" id="PF13986">
    <property type="entry name" value="DUF4224"/>
    <property type="match status" value="1"/>
</dbReference>
<name>A0ABR6ZG47_9BURK</name>
<evidence type="ECO:0000313" key="3">
    <source>
        <dbReference type="Proteomes" id="UP000646911"/>
    </source>
</evidence>
<dbReference type="EMBL" id="JACOFX010000018">
    <property type="protein sequence ID" value="MBC3910703.1"/>
    <property type="molecule type" value="Genomic_DNA"/>
</dbReference>
<reference evidence="2 3" key="1">
    <citation type="submission" date="2020-08" db="EMBL/GenBank/DDBJ databases">
        <title>Novel species isolated from subtropical streams in China.</title>
        <authorList>
            <person name="Lu H."/>
        </authorList>
    </citation>
    <scope>NUCLEOTIDE SEQUENCE [LARGE SCALE GENOMIC DNA]</scope>
    <source>
        <strain evidence="2 3">NL8W</strain>
    </source>
</reference>
<gene>
    <name evidence="2" type="ORF">H8L47_24345</name>
</gene>
<evidence type="ECO:0000259" key="1">
    <source>
        <dbReference type="Pfam" id="PF13986"/>
    </source>
</evidence>
<proteinExistence type="predicted"/>
<accession>A0ABR6ZG47</accession>
<dbReference type="InterPro" id="IPR025319">
    <property type="entry name" value="DUF4224"/>
</dbReference>
<keyword evidence="3" id="KW-1185">Reference proteome</keyword>
<organism evidence="2 3">
    <name type="scientific">Undibacterium umbellatum</name>
    <dbReference type="NCBI Taxonomy" id="2762300"/>
    <lineage>
        <taxon>Bacteria</taxon>
        <taxon>Pseudomonadati</taxon>
        <taxon>Pseudomonadota</taxon>
        <taxon>Betaproteobacteria</taxon>
        <taxon>Burkholderiales</taxon>
        <taxon>Oxalobacteraceae</taxon>
        <taxon>Undibacterium</taxon>
    </lineage>
</organism>